<comment type="caution">
    <text evidence="1">The sequence shown here is derived from an EMBL/GenBank/DDBJ whole genome shotgun (WGS) entry which is preliminary data.</text>
</comment>
<sequence>VGKCYHKLLRRRVGGVLEEALHEFHLGARKNAPVLFPALYIHGFLRRARQKKHSAAILFLDMQSAYYRVIRELAVGHVSSDDAVIHVFRFFDIGPDEMQEFATMIQQGGMMQDCGMPAAARHLAKDLLHRSWFVTRHGSDAQINSTHAGSRPGESWADVVFSFVLSKILTQIMEHATAENLLTELSVDVEGGIYTTAPDMEKVQAQDCTWADDCAFPLSDSGPNRLVCKTSRLGSIVLDYCQRHGMTPNLKPKKTAFILAIRGQGSQKTKRRWFQRGERHLHLADLDLRVNVMSQYVHLGGLVDTDMRLCGEARRRLGMAQAAFDAGKSLLFTNMSIPLHVRASLFCSSVVSTFFNLALWTEGTEAWHKMETGFSRLLRGLLSKTYKGDLLYKVAPPAVHILTGVLPLTYIARKVGRKGLWAVLQEEQTWLQQVQRDLAWLVGDSEDWPGLREQSWPEWHNLLGGSMPWVKRRVRSRMDQEMKRFRSSYVVLICLWALWRRASVKTAGDEEHQWTFMDEQLSAKYRAVVQGTLKLYQAGSFAREMAPGIGSRRWRQHAEEDYTLAVPQQNSLPESSGTIIGCLQQCLAKFPLYPTEMEELTNHVAGELQVLQRAGVADQWSTETIAAIKNALQTFDGFTWSHVELQAGDKPVTTLRNFQREVEDVNWRALCQESYHLDETPKACLKLAEDWEAALSSESGLADVAAVQGSYWTLVPEELKVAWDATRTGVAVQLCAPATFWCSPLSRPFAHLREFSAT</sequence>
<dbReference type="AlphaFoldDB" id="A0A812WKG0"/>
<proteinExistence type="predicted"/>
<gene>
    <name evidence="1" type="ORF">SNEC2469_LOCUS19606</name>
</gene>
<evidence type="ECO:0000313" key="2">
    <source>
        <dbReference type="Proteomes" id="UP000601435"/>
    </source>
</evidence>
<feature type="non-terminal residue" evidence="1">
    <location>
        <position position="1"/>
    </location>
</feature>
<dbReference type="OrthoDB" id="423185at2759"/>
<evidence type="ECO:0000313" key="1">
    <source>
        <dbReference type="EMBL" id="CAE7681671.1"/>
    </source>
</evidence>
<dbReference type="Proteomes" id="UP000601435">
    <property type="component" value="Unassembled WGS sequence"/>
</dbReference>
<organism evidence="1 2">
    <name type="scientific">Symbiodinium necroappetens</name>
    <dbReference type="NCBI Taxonomy" id="1628268"/>
    <lineage>
        <taxon>Eukaryota</taxon>
        <taxon>Sar</taxon>
        <taxon>Alveolata</taxon>
        <taxon>Dinophyceae</taxon>
        <taxon>Suessiales</taxon>
        <taxon>Symbiodiniaceae</taxon>
        <taxon>Symbiodinium</taxon>
    </lineage>
</organism>
<reference evidence="1" key="1">
    <citation type="submission" date="2021-02" db="EMBL/GenBank/DDBJ databases">
        <authorList>
            <person name="Dougan E. K."/>
            <person name="Rhodes N."/>
            <person name="Thang M."/>
            <person name="Chan C."/>
        </authorList>
    </citation>
    <scope>NUCLEOTIDE SEQUENCE</scope>
</reference>
<evidence type="ECO:0008006" key="3">
    <source>
        <dbReference type="Google" id="ProtNLM"/>
    </source>
</evidence>
<name>A0A812WKG0_9DINO</name>
<keyword evidence="2" id="KW-1185">Reference proteome</keyword>
<accession>A0A812WKG0</accession>
<protein>
    <recommendedName>
        <fullName evidence="3">Reverse transcriptase domain-containing protein</fullName>
    </recommendedName>
</protein>
<dbReference type="EMBL" id="CAJNJA010033601">
    <property type="protein sequence ID" value="CAE7681671.1"/>
    <property type="molecule type" value="Genomic_DNA"/>
</dbReference>